<dbReference type="Pfam" id="PF03358">
    <property type="entry name" value="FMN_red"/>
    <property type="match status" value="1"/>
</dbReference>
<sequence>MSEAVKTAVIYYSSTGNIHRLAEAAIAGAEKAGSQTRLRKIRELAPEAAISSNDAWKAHVEATTDVATAELEDLEWADVVIFGAPTRYGNVPSQFQQFIDTTGPLWSQGKLADKVYTAFTSSSTAHGGQESTLLSLYTTLFHWGGIVVPPGYTDPIQFQLGNPYGASHVATPGNFPGETELEAARYQARRAVEIAGSLKSGQAA</sequence>
<reference evidence="3 4" key="1">
    <citation type="submission" date="2016-10" db="EMBL/GenBank/DDBJ databases">
        <authorList>
            <person name="de Groot N.N."/>
        </authorList>
    </citation>
    <scope>NUCLEOTIDE SEQUENCE [LARGE SCALE GENOMIC DNA]</scope>
    <source>
        <strain evidence="3 4">DSM 21800</strain>
    </source>
</reference>
<evidence type="ECO:0000313" key="3">
    <source>
        <dbReference type="EMBL" id="SDS61928.1"/>
    </source>
</evidence>
<dbReference type="EMBL" id="LT629772">
    <property type="protein sequence ID" value="SDS61928.1"/>
    <property type="molecule type" value="Genomic_DNA"/>
</dbReference>
<dbReference type="NCBIfam" id="NF002999">
    <property type="entry name" value="PRK03767.1"/>
    <property type="match status" value="1"/>
</dbReference>
<dbReference type="PANTHER" id="PTHR30546:SF23">
    <property type="entry name" value="FLAVOPROTEIN-LIKE PROTEIN YCP4-RELATED"/>
    <property type="match status" value="1"/>
</dbReference>
<dbReference type="STRING" id="630515.SAMN04489812_2469"/>
<dbReference type="Proteomes" id="UP000199103">
    <property type="component" value="Chromosome I"/>
</dbReference>
<evidence type="ECO:0000259" key="2">
    <source>
        <dbReference type="PROSITE" id="PS50902"/>
    </source>
</evidence>
<dbReference type="InterPro" id="IPR029039">
    <property type="entry name" value="Flavoprotein-like_sf"/>
</dbReference>
<evidence type="ECO:0000256" key="1">
    <source>
        <dbReference type="ARBA" id="ARBA00006961"/>
    </source>
</evidence>
<dbReference type="PANTHER" id="PTHR30546">
    <property type="entry name" value="FLAVODOXIN-RELATED PROTEIN WRBA-RELATED"/>
    <property type="match status" value="1"/>
</dbReference>
<accession>A0A1H1TNW5</accession>
<name>A0A1H1TNW5_9ACTN</name>
<dbReference type="FunFam" id="3.40.50.360:FF:000001">
    <property type="entry name" value="NAD(P)H dehydrogenase (Quinone) FQR1-like"/>
    <property type="match status" value="1"/>
</dbReference>
<feature type="domain" description="Flavodoxin-like" evidence="2">
    <location>
        <begin position="7"/>
        <end position="191"/>
    </location>
</feature>
<dbReference type="SUPFAM" id="SSF52218">
    <property type="entry name" value="Flavoproteins"/>
    <property type="match status" value="1"/>
</dbReference>
<proteinExistence type="inferred from homology"/>
<evidence type="ECO:0000313" key="4">
    <source>
        <dbReference type="Proteomes" id="UP000199103"/>
    </source>
</evidence>
<dbReference type="GO" id="GO:0003955">
    <property type="term" value="F:NAD(P)H dehydrogenase (quinone) activity"/>
    <property type="evidence" value="ECO:0007669"/>
    <property type="project" value="InterPro"/>
</dbReference>
<protein>
    <submittedName>
        <fullName evidence="3">NAD(P)H dehydrogenase (Quinone)</fullName>
    </submittedName>
</protein>
<dbReference type="OrthoDB" id="9801479at2"/>
<dbReference type="InterPro" id="IPR010089">
    <property type="entry name" value="Flavoprotein_WrbA-like"/>
</dbReference>
<keyword evidence="4" id="KW-1185">Reference proteome</keyword>
<dbReference type="GO" id="GO:0010181">
    <property type="term" value="F:FMN binding"/>
    <property type="evidence" value="ECO:0007669"/>
    <property type="project" value="InterPro"/>
</dbReference>
<gene>
    <name evidence="3" type="ORF">SAMN04489812_2469</name>
</gene>
<organism evidence="3 4">
    <name type="scientific">Microlunatus soli</name>
    <dbReference type="NCBI Taxonomy" id="630515"/>
    <lineage>
        <taxon>Bacteria</taxon>
        <taxon>Bacillati</taxon>
        <taxon>Actinomycetota</taxon>
        <taxon>Actinomycetes</taxon>
        <taxon>Propionibacteriales</taxon>
        <taxon>Propionibacteriaceae</taxon>
        <taxon>Microlunatus</taxon>
    </lineage>
</organism>
<dbReference type="RefSeq" id="WP_091525092.1">
    <property type="nucleotide sequence ID" value="NZ_LT629772.1"/>
</dbReference>
<dbReference type="Gene3D" id="3.40.50.360">
    <property type="match status" value="1"/>
</dbReference>
<dbReference type="NCBIfam" id="TIGR01755">
    <property type="entry name" value="flav_wrbA"/>
    <property type="match status" value="1"/>
</dbReference>
<dbReference type="AlphaFoldDB" id="A0A1H1TNW5"/>
<dbReference type="InterPro" id="IPR008254">
    <property type="entry name" value="Flavodoxin/NO_synth"/>
</dbReference>
<comment type="similarity">
    <text evidence="1">Belongs to the WrbA family.</text>
</comment>
<dbReference type="PROSITE" id="PS50902">
    <property type="entry name" value="FLAVODOXIN_LIKE"/>
    <property type="match status" value="1"/>
</dbReference>
<dbReference type="InterPro" id="IPR005025">
    <property type="entry name" value="FMN_Rdtase-like_dom"/>
</dbReference>
<dbReference type="GO" id="GO:0016020">
    <property type="term" value="C:membrane"/>
    <property type="evidence" value="ECO:0007669"/>
    <property type="project" value="TreeGrafter"/>
</dbReference>